<reference evidence="2 3" key="1">
    <citation type="journal article" date="2023" name="Life. Sci Alliance">
        <title>Evolutionary insights into 3D genome organization and epigenetic landscape of Vigna mungo.</title>
        <authorList>
            <person name="Junaid A."/>
            <person name="Singh B."/>
            <person name="Bhatia S."/>
        </authorList>
    </citation>
    <scope>NUCLEOTIDE SEQUENCE [LARGE SCALE GENOMIC DNA]</scope>
    <source>
        <strain evidence="2">Urdbean</strain>
    </source>
</reference>
<dbReference type="EMBL" id="CP144695">
    <property type="protein sequence ID" value="WVZ06634.1"/>
    <property type="molecule type" value="Genomic_DNA"/>
</dbReference>
<gene>
    <name evidence="2" type="ORF">V8G54_019980</name>
</gene>
<evidence type="ECO:0008006" key="4">
    <source>
        <dbReference type="Google" id="ProtNLM"/>
    </source>
</evidence>
<organism evidence="2 3">
    <name type="scientific">Vigna mungo</name>
    <name type="common">Black gram</name>
    <name type="synonym">Phaseolus mungo</name>
    <dbReference type="NCBI Taxonomy" id="3915"/>
    <lineage>
        <taxon>Eukaryota</taxon>
        <taxon>Viridiplantae</taxon>
        <taxon>Streptophyta</taxon>
        <taxon>Embryophyta</taxon>
        <taxon>Tracheophyta</taxon>
        <taxon>Spermatophyta</taxon>
        <taxon>Magnoliopsida</taxon>
        <taxon>eudicotyledons</taxon>
        <taxon>Gunneridae</taxon>
        <taxon>Pentapetalae</taxon>
        <taxon>rosids</taxon>
        <taxon>fabids</taxon>
        <taxon>Fabales</taxon>
        <taxon>Fabaceae</taxon>
        <taxon>Papilionoideae</taxon>
        <taxon>50 kb inversion clade</taxon>
        <taxon>NPAAA clade</taxon>
        <taxon>indigoferoid/millettioid clade</taxon>
        <taxon>Phaseoleae</taxon>
        <taxon>Vigna</taxon>
    </lineage>
</organism>
<name>A0AAQ3RW00_VIGMU</name>
<dbReference type="AlphaFoldDB" id="A0AAQ3RW00"/>
<evidence type="ECO:0000313" key="3">
    <source>
        <dbReference type="Proteomes" id="UP001374535"/>
    </source>
</evidence>
<feature type="signal peptide" evidence="1">
    <location>
        <begin position="1"/>
        <end position="29"/>
    </location>
</feature>
<keyword evidence="1" id="KW-0732">Signal</keyword>
<feature type="chain" id="PRO_5042908237" description="Secreted protein" evidence="1">
    <location>
        <begin position="30"/>
        <end position="176"/>
    </location>
</feature>
<evidence type="ECO:0000313" key="2">
    <source>
        <dbReference type="EMBL" id="WVZ06634.1"/>
    </source>
</evidence>
<sequence>MLCHETATLRLFLCAQVSLFLFQFRTSNVSSPFPRGAKNGALEAATAIRGNPIEETDSNSDFVSRPLALDENADRKTSLEEVPTRGNIELSANTPRMLSLLVTAGLRTRSLDEQAAAPEPAPARRWWWWTPCSQRTSAMSEERLGSYSIRSTTPKEEVVFLLKSTIRCSRLAPPPL</sequence>
<evidence type="ECO:0000256" key="1">
    <source>
        <dbReference type="SAM" id="SignalP"/>
    </source>
</evidence>
<dbReference type="Proteomes" id="UP001374535">
    <property type="component" value="Chromosome 6"/>
</dbReference>
<protein>
    <recommendedName>
        <fullName evidence="4">Secreted protein</fullName>
    </recommendedName>
</protein>
<accession>A0AAQ3RW00</accession>
<keyword evidence="3" id="KW-1185">Reference proteome</keyword>
<proteinExistence type="predicted"/>